<dbReference type="AlphaFoldDB" id="A0A0W0FT60"/>
<evidence type="ECO:0000313" key="1">
    <source>
        <dbReference type="EMBL" id="KTB39516.1"/>
    </source>
</evidence>
<organism evidence="1 2">
    <name type="scientific">Moniliophthora roreri</name>
    <name type="common">Frosty pod rot fungus</name>
    <name type="synonym">Monilia roreri</name>
    <dbReference type="NCBI Taxonomy" id="221103"/>
    <lineage>
        <taxon>Eukaryota</taxon>
        <taxon>Fungi</taxon>
        <taxon>Dikarya</taxon>
        <taxon>Basidiomycota</taxon>
        <taxon>Agaricomycotina</taxon>
        <taxon>Agaricomycetes</taxon>
        <taxon>Agaricomycetidae</taxon>
        <taxon>Agaricales</taxon>
        <taxon>Marasmiineae</taxon>
        <taxon>Marasmiaceae</taxon>
        <taxon>Moniliophthora</taxon>
    </lineage>
</organism>
<protein>
    <submittedName>
        <fullName evidence="1">Uncharacterized protein</fullName>
    </submittedName>
</protein>
<proteinExistence type="predicted"/>
<comment type="caution">
    <text evidence="1">The sequence shown here is derived from an EMBL/GenBank/DDBJ whole genome shotgun (WGS) entry which is preliminary data.</text>
</comment>
<reference evidence="1 2" key="1">
    <citation type="submission" date="2015-12" db="EMBL/GenBank/DDBJ databases">
        <title>Draft genome sequence of Moniliophthora roreri, the causal agent of frosty pod rot of cacao.</title>
        <authorList>
            <person name="Aime M.C."/>
            <person name="Diaz-Valderrama J.R."/>
            <person name="Kijpornyongpan T."/>
            <person name="Phillips-Mora W."/>
        </authorList>
    </citation>
    <scope>NUCLEOTIDE SEQUENCE [LARGE SCALE GENOMIC DNA]</scope>
    <source>
        <strain evidence="1 2">MCA 2952</strain>
    </source>
</reference>
<accession>A0A0W0FT60</accession>
<name>A0A0W0FT60_MONRR</name>
<evidence type="ECO:0000313" key="2">
    <source>
        <dbReference type="Proteomes" id="UP000054988"/>
    </source>
</evidence>
<gene>
    <name evidence="1" type="ORF">WG66_7911</name>
</gene>
<sequence>MNSYLELETRLGAKKTEAEALDNLRASLEPHITEDVKDWNELKCIQEASKILDVYETSAIDEVLGRYPNHGIWSRLKAQDDEHKGWSGKAVETPLSRCAHEKRLKSSTYDCAPPTATIAR</sequence>
<dbReference type="EMBL" id="LATX01001672">
    <property type="protein sequence ID" value="KTB39516.1"/>
    <property type="molecule type" value="Genomic_DNA"/>
</dbReference>
<dbReference type="Proteomes" id="UP000054988">
    <property type="component" value="Unassembled WGS sequence"/>
</dbReference>